<evidence type="ECO:0008006" key="4">
    <source>
        <dbReference type="Google" id="ProtNLM"/>
    </source>
</evidence>
<comment type="caution">
    <text evidence="2">The sequence shown here is derived from an EMBL/GenBank/DDBJ whole genome shotgun (WGS) entry which is preliminary data.</text>
</comment>
<dbReference type="Proteomes" id="UP001642260">
    <property type="component" value="Unassembled WGS sequence"/>
</dbReference>
<feature type="chain" id="PRO_5044859785" description="Prolamin-like domain-containing protein" evidence="1">
    <location>
        <begin position="20"/>
        <end position="120"/>
    </location>
</feature>
<gene>
    <name evidence="2" type="ORF">ERUC_LOCUS6839</name>
</gene>
<name>A0ABC8JBM0_ERUVS</name>
<sequence>MKSLTIFVAIVLFSSCVTSQFLDTTDDEEIQWSGYSKAPSKAPTHKHNPHEKIKKCFFSYKMVTKCLSKALTKRPNIDFESDCCATIEKLNENCKHTELGSFSNNYVHKHCSRNNAPTPA</sequence>
<dbReference type="AlphaFoldDB" id="A0ABC8JBM0"/>
<keyword evidence="3" id="KW-1185">Reference proteome</keyword>
<evidence type="ECO:0000313" key="2">
    <source>
        <dbReference type="EMBL" id="CAH8313415.1"/>
    </source>
</evidence>
<feature type="signal peptide" evidence="1">
    <location>
        <begin position="1"/>
        <end position="19"/>
    </location>
</feature>
<dbReference type="PROSITE" id="PS51257">
    <property type="entry name" value="PROKAR_LIPOPROTEIN"/>
    <property type="match status" value="1"/>
</dbReference>
<evidence type="ECO:0000313" key="3">
    <source>
        <dbReference type="Proteomes" id="UP001642260"/>
    </source>
</evidence>
<dbReference type="EMBL" id="CAKOAT010078889">
    <property type="protein sequence ID" value="CAH8313415.1"/>
    <property type="molecule type" value="Genomic_DNA"/>
</dbReference>
<reference evidence="2 3" key="1">
    <citation type="submission" date="2022-03" db="EMBL/GenBank/DDBJ databases">
        <authorList>
            <person name="Macdonald S."/>
            <person name="Ahmed S."/>
            <person name="Newling K."/>
        </authorList>
    </citation>
    <scope>NUCLEOTIDE SEQUENCE [LARGE SCALE GENOMIC DNA]</scope>
</reference>
<protein>
    <recommendedName>
        <fullName evidence="4">Prolamin-like domain-containing protein</fullName>
    </recommendedName>
</protein>
<proteinExistence type="predicted"/>
<keyword evidence="1" id="KW-0732">Signal</keyword>
<accession>A0ABC8JBM0</accession>
<evidence type="ECO:0000256" key="1">
    <source>
        <dbReference type="SAM" id="SignalP"/>
    </source>
</evidence>
<organism evidence="2 3">
    <name type="scientific">Eruca vesicaria subsp. sativa</name>
    <name type="common">Garden rocket</name>
    <name type="synonym">Eruca sativa</name>
    <dbReference type="NCBI Taxonomy" id="29727"/>
    <lineage>
        <taxon>Eukaryota</taxon>
        <taxon>Viridiplantae</taxon>
        <taxon>Streptophyta</taxon>
        <taxon>Embryophyta</taxon>
        <taxon>Tracheophyta</taxon>
        <taxon>Spermatophyta</taxon>
        <taxon>Magnoliopsida</taxon>
        <taxon>eudicotyledons</taxon>
        <taxon>Gunneridae</taxon>
        <taxon>Pentapetalae</taxon>
        <taxon>rosids</taxon>
        <taxon>malvids</taxon>
        <taxon>Brassicales</taxon>
        <taxon>Brassicaceae</taxon>
        <taxon>Brassiceae</taxon>
        <taxon>Eruca</taxon>
    </lineage>
</organism>